<keyword evidence="10" id="KW-1185">Reference proteome</keyword>
<dbReference type="PROSITE" id="PS51257">
    <property type="entry name" value="PROKAR_LIPOPROTEIN"/>
    <property type="match status" value="1"/>
</dbReference>
<evidence type="ECO:0000259" key="8">
    <source>
        <dbReference type="Pfam" id="PF13354"/>
    </source>
</evidence>
<dbReference type="RefSeq" id="WP_144641281.1">
    <property type="nucleotide sequence ID" value="NZ_BNAX01000001.1"/>
</dbReference>
<feature type="compositionally biased region" description="Pro residues" evidence="7">
    <location>
        <begin position="24"/>
        <end position="40"/>
    </location>
</feature>
<dbReference type="Pfam" id="PF13354">
    <property type="entry name" value="Beta-lactamase2"/>
    <property type="match status" value="1"/>
</dbReference>
<comment type="caution">
    <text evidence="9">The sequence shown here is derived from an EMBL/GenBank/DDBJ whole genome shotgun (WGS) entry which is preliminary data.</text>
</comment>
<dbReference type="InterPro" id="IPR045155">
    <property type="entry name" value="Beta-lactam_cat"/>
</dbReference>
<accession>A0A558A8C9</accession>
<dbReference type="PROSITE" id="PS51318">
    <property type="entry name" value="TAT"/>
    <property type="match status" value="1"/>
</dbReference>
<dbReference type="Proteomes" id="UP000318578">
    <property type="component" value="Unassembled WGS sequence"/>
</dbReference>
<feature type="domain" description="Beta-lactamase class A catalytic" evidence="8">
    <location>
        <begin position="55"/>
        <end position="273"/>
    </location>
</feature>
<dbReference type="Gene3D" id="3.40.710.10">
    <property type="entry name" value="DD-peptidase/beta-lactamase superfamily"/>
    <property type="match status" value="1"/>
</dbReference>
<gene>
    <name evidence="9" type="primary">bla</name>
    <name evidence="9" type="ORF">FNH06_20480</name>
</gene>
<dbReference type="AlphaFoldDB" id="A0A558A8C9"/>
<protein>
    <recommendedName>
        <fullName evidence="3 6">Beta-lactamase</fullName>
        <ecNumber evidence="2 6">3.5.2.6</ecNumber>
    </recommendedName>
</protein>
<dbReference type="InterPro" id="IPR000871">
    <property type="entry name" value="Beta-lactam_class-A"/>
</dbReference>
<evidence type="ECO:0000256" key="3">
    <source>
        <dbReference type="ARBA" id="ARBA00018879"/>
    </source>
</evidence>
<name>A0A558A8C9_9PSEU</name>
<evidence type="ECO:0000256" key="4">
    <source>
        <dbReference type="ARBA" id="ARBA00022801"/>
    </source>
</evidence>
<organism evidence="9 10">
    <name type="scientific">Amycolatopsis acidiphila</name>
    <dbReference type="NCBI Taxonomy" id="715473"/>
    <lineage>
        <taxon>Bacteria</taxon>
        <taxon>Bacillati</taxon>
        <taxon>Actinomycetota</taxon>
        <taxon>Actinomycetes</taxon>
        <taxon>Pseudonocardiales</taxon>
        <taxon>Pseudonocardiaceae</taxon>
        <taxon>Amycolatopsis</taxon>
    </lineage>
</organism>
<comment type="catalytic activity">
    <reaction evidence="6">
        <text>a beta-lactam + H2O = a substituted beta-amino acid</text>
        <dbReference type="Rhea" id="RHEA:20401"/>
        <dbReference type="ChEBI" id="CHEBI:15377"/>
        <dbReference type="ChEBI" id="CHEBI:35627"/>
        <dbReference type="ChEBI" id="CHEBI:140347"/>
        <dbReference type="EC" id="3.5.2.6"/>
    </reaction>
</comment>
<dbReference type="PROSITE" id="PS00146">
    <property type="entry name" value="BETA_LACTAMASE_A"/>
    <property type="match status" value="1"/>
</dbReference>
<dbReference type="PRINTS" id="PR00118">
    <property type="entry name" value="BLACTAMASEA"/>
</dbReference>
<comment type="similarity">
    <text evidence="1 6">Belongs to the class-A beta-lactamase family.</text>
</comment>
<keyword evidence="4 6" id="KW-0378">Hydrolase</keyword>
<dbReference type="GO" id="GO:0046677">
    <property type="term" value="P:response to antibiotic"/>
    <property type="evidence" value="ECO:0007669"/>
    <property type="project" value="UniProtKB-UniRule"/>
</dbReference>
<dbReference type="OrthoDB" id="9784149at2"/>
<dbReference type="PANTHER" id="PTHR35333:SF3">
    <property type="entry name" value="BETA-LACTAMASE-TYPE TRANSPEPTIDASE FOLD CONTAINING PROTEIN"/>
    <property type="match status" value="1"/>
</dbReference>
<evidence type="ECO:0000256" key="2">
    <source>
        <dbReference type="ARBA" id="ARBA00012865"/>
    </source>
</evidence>
<evidence type="ECO:0000256" key="6">
    <source>
        <dbReference type="RuleBase" id="RU361140"/>
    </source>
</evidence>
<dbReference type="GO" id="GO:0008800">
    <property type="term" value="F:beta-lactamase activity"/>
    <property type="evidence" value="ECO:0007669"/>
    <property type="project" value="UniProtKB-UniRule"/>
</dbReference>
<dbReference type="NCBIfam" id="NF033103">
    <property type="entry name" value="bla_class_A"/>
    <property type="match status" value="1"/>
</dbReference>
<dbReference type="InterPro" id="IPR023650">
    <property type="entry name" value="Beta-lactam_class-A_AS"/>
</dbReference>
<dbReference type="EMBL" id="VJZA01000035">
    <property type="protein sequence ID" value="TVT20520.1"/>
    <property type="molecule type" value="Genomic_DNA"/>
</dbReference>
<keyword evidence="5 6" id="KW-0046">Antibiotic resistance</keyword>
<dbReference type="SUPFAM" id="SSF56601">
    <property type="entry name" value="beta-lactamase/transpeptidase-like"/>
    <property type="match status" value="1"/>
</dbReference>
<reference evidence="9 10" key="1">
    <citation type="submission" date="2019-07" db="EMBL/GenBank/DDBJ databases">
        <title>New species of Amycolatopsis and Streptomyces.</title>
        <authorList>
            <person name="Duangmal K."/>
            <person name="Teo W.F.A."/>
            <person name="Lipun K."/>
        </authorList>
    </citation>
    <scope>NUCLEOTIDE SEQUENCE [LARGE SCALE GENOMIC DNA]</scope>
    <source>
        <strain evidence="9 10">JCM 30562</strain>
    </source>
</reference>
<proteinExistence type="inferred from homology"/>
<evidence type="ECO:0000256" key="7">
    <source>
        <dbReference type="SAM" id="MobiDB-lite"/>
    </source>
</evidence>
<evidence type="ECO:0000313" key="9">
    <source>
        <dbReference type="EMBL" id="TVT20520.1"/>
    </source>
</evidence>
<sequence length="301" mass="30688">MSTLHRRAVLAAGLAAVLAGCTPRPNPATGPTPDPAPAGEPPFAALEKQFGGRLGVAALDTGSGATTGYRAGERFLMCSTVKALLVAAVLQRSSADPALLDRRIRYTRADLIAHSPVTASRLADGMTVAELCEAALTVSDNAAENLLSAQFGGPAAVTAFLRALGDPLTSSDRTEPALNDSALGDLRDTTTPSWFVRDLQRVALGTAPLTEGQRGRLTGWMTACTTGAAQIRAGVPAGWQVADKTGSGSAGESNDVGIVRPPGRAPIVLAIFTAPASKDDTTGNPTIAAATRIALGALKTP</sequence>
<feature type="region of interest" description="Disordered" evidence="7">
    <location>
        <begin position="23"/>
        <end position="42"/>
    </location>
</feature>
<dbReference type="InterPro" id="IPR012338">
    <property type="entry name" value="Beta-lactam/transpept-like"/>
</dbReference>
<evidence type="ECO:0000256" key="1">
    <source>
        <dbReference type="ARBA" id="ARBA00009009"/>
    </source>
</evidence>
<evidence type="ECO:0000313" key="10">
    <source>
        <dbReference type="Proteomes" id="UP000318578"/>
    </source>
</evidence>
<dbReference type="InterPro" id="IPR006311">
    <property type="entry name" value="TAT_signal"/>
</dbReference>
<dbReference type="EC" id="3.5.2.6" evidence="2 6"/>
<dbReference type="PANTHER" id="PTHR35333">
    <property type="entry name" value="BETA-LACTAMASE"/>
    <property type="match status" value="1"/>
</dbReference>
<dbReference type="GO" id="GO:0030655">
    <property type="term" value="P:beta-lactam antibiotic catabolic process"/>
    <property type="evidence" value="ECO:0007669"/>
    <property type="project" value="InterPro"/>
</dbReference>
<evidence type="ECO:0000256" key="5">
    <source>
        <dbReference type="ARBA" id="ARBA00023251"/>
    </source>
</evidence>